<dbReference type="SUPFAM" id="SSF48498">
    <property type="entry name" value="Tetracyclin repressor-like, C-terminal domain"/>
    <property type="match status" value="1"/>
</dbReference>
<feature type="region of interest" description="Disordered" evidence="5">
    <location>
        <begin position="209"/>
        <end position="230"/>
    </location>
</feature>
<proteinExistence type="predicted"/>
<dbReference type="InterPro" id="IPR001647">
    <property type="entry name" value="HTH_TetR"/>
</dbReference>
<dbReference type="InterPro" id="IPR036271">
    <property type="entry name" value="Tet_transcr_reg_TetR-rel_C_sf"/>
</dbReference>
<evidence type="ECO:0000256" key="2">
    <source>
        <dbReference type="ARBA" id="ARBA00023125"/>
    </source>
</evidence>
<dbReference type="Pfam" id="PF16925">
    <property type="entry name" value="TetR_C_13"/>
    <property type="match status" value="1"/>
</dbReference>
<dbReference type="SUPFAM" id="SSF46689">
    <property type="entry name" value="Homeodomain-like"/>
    <property type="match status" value="1"/>
</dbReference>
<sequence length="230" mass="24874">MKTLDHPLSSPDESASSALPVRERLLEAAEALVYAGGIHATGVDAIVRQSAATRKSFYTYFESKDALVAAALERRHERWMNWFVEGTRRSGRTPRAQLLGLFDVLREWFSSPAFHGCAFLNASGEIAAPDDPIRIVAREHKAQLLHFVQALFEAHIAERGGNAREAAALARQWLILIDGAIGVALVTGAPSAARDARAAAERLLDATSAVAPRTGGARPKTGRTSNRKNV</sequence>
<evidence type="ECO:0000256" key="1">
    <source>
        <dbReference type="ARBA" id="ARBA00023015"/>
    </source>
</evidence>
<evidence type="ECO:0000256" key="4">
    <source>
        <dbReference type="PROSITE-ProRule" id="PRU00335"/>
    </source>
</evidence>
<comment type="caution">
    <text evidence="7">The sequence shown here is derived from an EMBL/GenBank/DDBJ whole genome shotgun (WGS) entry which is preliminary data.</text>
</comment>
<evidence type="ECO:0000313" key="7">
    <source>
        <dbReference type="EMBL" id="PTB22659.1"/>
    </source>
</evidence>
<dbReference type="GO" id="GO:0003677">
    <property type="term" value="F:DNA binding"/>
    <property type="evidence" value="ECO:0007669"/>
    <property type="project" value="UniProtKB-UniRule"/>
</dbReference>
<dbReference type="PANTHER" id="PTHR47506:SF3">
    <property type="entry name" value="HTH-TYPE TRANSCRIPTIONAL REGULATOR LMRA"/>
    <property type="match status" value="1"/>
</dbReference>
<evidence type="ECO:0000313" key="8">
    <source>
        <dbReference type="Proteomes" id="UP000240638"/>
    </source>
</evidence>
<feature type="DNA-binding region" description="H-T-H motif" evidence="4">
    <location>
        <begin position="42"/>
        <end position="61"/>
    </location>
</feature>
<dbReference type="PANTHER" id="PTHR47506">
    <property type="entry name" value="TRANSCRIPTIONAL REGULATORY PROTEIN"/>
    <property type="match status" value="1"/>
</dbReference>
<evidence type="ECO:0000256" key="3">
    <source>
        <dbReference type="ARBA" id="ARBA00023163"/>
    </source>
</evidence>
<dbReference type="AlphaFoldDB" id="A0A2T3Y1N8"/>
<dbReference type="Proteomes" id="UP000240638">
    <property type="component" value="Unassembled WGS sequence"/>
</dbReference>
<dbReference type="Pfam" id="PF00440">
    <property type="entry name" value="TetR_N"/>
    <property type="match status" value="1"/>
</dbReference>
<reference evidence="7 8" key="1">
    <citation type="submission" date="2018-03" db="EMBL/GenBank/DDBJ databases">
        <title>Whole genome analyses suggest that Burkholderia sensu lato contains two further novel genera in the rhizoxinica-symbiotica group Mycetohabitans gen. nov., and Trinickia gen. nov.: implications for the evolution of diazotrophy and nodulation in the Burkholderiaceae.</title>
        <authorList>
            <person name="Estrada De Los Santos P."/>
            <person name="Palmer M."/>
            <person name="Chavez-Ramirez B."/>
            <person name="Steenkamp E.T."/>
            <person name="Hirsch A.M."/>
            <person name="Manyaka P."/>
            <person name="Maluk M."/>
            <person name="Lafos M."/>
            <person name="Crook M."/>
            <person name="Gross E."/>
            <person name="Simon M.F."/>
            <person name="Bueno Dos Reis Junior F."/>
            <person name="Poole P.S."/>
            <person name="Venter S.N."/>
            <person name="James E.K."/>
        </authorList>
    </citation>
    <scope>NUCLEOTIDE SEQUENCE [LARGE SCALE GENOMIC DNA]</scope>
    <source>
        <strain evidence="7 8">JPY-366</strain>
    </source>
</reference>
<keyword evidence="3" id="KW-0804">Transcription</keyword>
<dbReference type="InterPro" id="IPR011075">
    <property type="entry name" value="TetR_C"/>
</dbReference>
<dbReference type="PRINTS" id="PR00455">
    <property type="entry name" value="HTHTETR"/>
</dbReference>
<evidence type="ECO:0000256" key="5">
    <source>
        <dbReference type="SAM" id="MobiDB-lite"/>
    </source>
</evidence>
<evidence type="ECO:0000259" key="6">
    <source>
        <dbReference type="PROSITE" id="PS50977"/>
    </source>
</evidence>
<dbReference type="Gene3D" id="1.10.357.10">
    <property type="entry name" value="Tetracycline Repressor, domain 2"/>
    <property type="match status" value="1"/>
</dbReference>
<feature type="domain" description="HTH tetR-type" evidence="6">
    <location>
        <begin position="19"/>
        <end position="79"/>
    </location>
</feature>
<gene>
    <name evidence="7" type="ORF">C9I57_02515</name>
</gene>
<dbReference type="RefSeq" id="WP_107149043.1">
    <property type="nucleotide sequence ID" value="NZ_PYUC01000001.1"/>
</dbReference>
<keyword evidence="1" id="KW-0805">Transcription regulation</keyword>
<keyword evidence="2 4" id="KW-0238">DNA-binding</keyword>
<dbReference type="EMBL" id="PYUC01000001">
    <property type="protein sequence ID" value="PTB22659.1"/>
    <property type="molecule type" value="Genomic_DNA"/>
</dbReference>
<name>A0A2T3Y1N8_9BURK</name>
<organism evidence="7 8">
    <name type="scientific">Trinickia symbiotica</name>
    <dbReference type="NCBI Taxonomy" id="863227"/>
    <lineage>
        <taxon>Bacteria</taxon>
        <taxon>Pseudomonadati</taxon>
        <taxon>Pseudomonadota</taxon>
        <taxon>Betaproteobacteria</taxon>
        <taxon>Burkholderiales</taxon>
        <taxon>Burkholderiaceae</taxon>
        <taxon>Trinickia</taxon>
    </lineage>
</organism>
<accession>A0A2T3Y1N8</accession>
<dbReference type="InterPro" id="IPR009057">
    <property type="entry name" value="Homeodomain-like_sf"/>
</dbReference>
<dbReference type="PROSITE" id="PS50977">
    <property type="entry name" value="HTH_TETR_2"/>
    <property type="match status" value="1"/>
</dbReference>
<protein>
    <submittedName>
        <fullName evidence="7">TetR family transcriptional regulator</fullName>
    </submittedName>
</protein>